<reference evidence="1 2" key="1">
    <citation type="journal article" date="2020" name="Cell">
        <title>Large-Scale Comparative Analyses of Tick Genomes Elucidate Their Genetic Diversity and Vector Capacities.</title>
        <authorList>
            <consortium name="Tick Genome and Microbiome Consortium (TIGMIC)"/>
            <person name="Jia N."/>
            <person name="Wang J."/>
            <person name="Shi W."/>
            <person name="Du L."/>
            <person name="Sun Y."/>
            <person name="Zhan W."/>
            <person name="Jiang J.F."/>
            <person name="Wang Q."/>
            <person name="Zhang B."/>
            <person name="Ji P."/>
            <person name="Bell-Sakyi L."/>
            <person name="Cui X.M."/>
            <person name="Yuan T.T."/>
            <person name="Jiang B.G."/>
            <person name="Yang W.F."/>
            <person name="Lam T.T."/>
            <person name="Chang Q.C."/>
            <person name="Ding S.J."/>
            <person name="Wang X.J."/>
            <person name="Zhu J.G."/>
            <person name="Ruan X.D."/>
            <person name="Zhao L."/>
            <person name="Wei J.T."/>
            <person name="Ye R.Z."/>
            <person name="Que T.C."/>
            <person name="Du C.H."/>
            <person name="Zhou Y.H."/>
            <person name="Cheng J.X."/>
            <person name="Dai P.F."/>
            <person name="Guo W.B."/>
            <person name="Han X.H."/>
            <person name="Huang E.J."/>
            <person name="Li L.F."/>
            <person name="Wei W."/>
            <person name="Gao Y.C."/>
            <person name="Liu J.Z."/>
            <person name="Shao H.Z."/>
            <person name="Wang X."/>
            <person name="Wang C.C."/>
            <person name="Yang T.C."/>
            <person name="Huo Q.B."/>
            <person name="Li W."/>
            <person name="Chen H.Y."/>
            <person name="Chen S.E."/>
            <person name="Zhou L.G."/>
            <person name="Ni X.B."/>
            <person name="Tian J.H."/>
            <person name="Sheng Y."/>
            <person name="Liu T."/>
            <person name="Pan Y.S."/>
            <person name="Xia L.Y."/>
            <person name="Li J."/>
            <person name="Zhao F."/>
            <person name="Cao W.C."/>
        </authorList>
    </citation>
    <scope>NUCLEOTIDE SEQUENCE [LARGE SCALE GENOMIC DNA]</scope>
    <source>
        <strain evidence="1">HaeL-2018</strain>
    </source>
</reference>
<sequence length="190" mass="20913">MEEIVAARPMGRHGTILITFASPSQQEESFTGVFVAQSVNTSSVLWFVFDAIAQGTNRQPAPQVLPCVESVVSSMAKRRMIVPTIGRSTACVVITSVTSLSILSVRESELPKKIQEMGNIQHSYLLQWPVKVPTSGMAKPFQNELSQLNSSEILHGYSSHRRKCGIKRRSACDLRQRMHGPGAAMQRFAA</sequence>
<protein>
    <submittedName>
        <fullName evidence="1">Uncharacterized protein</fullName>
    </submittedName>
</protein>
<evidence type="ECO:0000313" key="2">
    <source>
        <dbReference type="Proteomes" id="UP000821853"/>
    </source>
</evidence>
<evidence type="ECO:0000313" key="1">
    <source>
        <dbReference type="EMBL" id="KAH9359566.1"/>
    </source>
</evidence>
<dbReference type="Proteomes" id="UP000821853">
    <property type="component" value="Chromosome 1"/>
</dbReference>
<dbReference type="EMBL" id="JABSTR010000001">
    <property type="protein sequence ID" value="KAH9359566.1"/>
    <property type="molecule type" value="Genomic_DNA"/>
</dbReference>
<organism evidence="1 2">
    <name type="scientific">Haemaphysalis longicornis</name>
    <name type="common">Bush tick</name>
    <dbReference type="NCBI Taxonomy" id="44386"/>
    <lineage>
        <taxon>Eukaryota</taxon>
        <taxon>Metazoa</taxon>
        <taxon>Ecdysozoa</taxon>
        <taxon>Arthropoda</taxon>
        <taxon>Chelicerata</taxon>
        <taxon>Arachnida</taxon>
        <taxon>Acari</taxon>
        <taxon>Parasitiformes</taxon>
        <taxon>Ixodida</taxon>
        <taxon>Ixodoidea</taxon>
        <taxon>Ixodidae</taxon>
        <taxon>Haemaphysalinae</taxon>
        <taxon>Haemaphysalis</taxon>
    </lineage>
</organism>
<dbReference type="AlphaFoldDB" id="A0A9J6F6K3"/>
<gene>
    <name evidence="1" type="ORF">HPB48_015717</name>
</gene>
<name>A0A9J6F6K3_HAELO</name>
<proteinExistence type="predicted"/>
<keyword evidence="2" id="KW-1185">Reference proteome</keyword>
<accession>A0A9J6F6K3</accession>
<dbReference type="VEuPathDB" id="VectorBase:HLOH_051601"/>
<comment type="caution">
    <text evidence="1">The sequence shown here is derived from an EMBL/GenBank/DDBJ whole genome shotgun (WGS) entry which is preliminary data.</text>
</comment>